<feature type="domain" description="Mur ligase central" evidence="2">
    <location>
        <begin position="113"/>
        <end position="285"/>
    </location>
</feature>
<reference evidence="4" key="1">
    <citation type="journal article" date="2019" name="Int. J. Syst. Evol. Microbiol.">
        <title>The Global Catalogue of Microorganisms (GCM) 10K type strain sequencing project: providing services to taxonomists for standard genome sequencing and annotation.</title>
        <authorList>
            <consortium name="The Broad Institute Genomics Platform"/>
            <consortium name="The Broad Institute Genome Sequencing Center for Infectious Disease"/>
            <person name="Wu L."/>
            <person name="Ma J."/>
        </authorList>
    </citation>
    <scope>NUCLEOTIDE SEQUENCE [LARGE SCALE GENOMIC DNA]</scope>
    <source>
        <strain evidence="4">CECT 7956</strain>
    </source>
</reference>
<dbReference type="InterPro" id="IPR050061">
    <property type="entry name" value="MurCDEF_pg_biosynth"/>
</dbReference>
<dbReference type="Pfam" id="PF01225">
    <property type="entry name" value="Mur_ligase"/>
    <property type="match status" value="1"/>
</dbReference>
<dbReference type="RefSeq" id="WP_379836030.1">
    <property type="nucleotide sequence ID" value="NZ_JBHRYQ010000001.1"/>
</dbReference>
<dbReference type="EC" id="6.3.2.8" evidence="3"/>
<comment type="caution">
    <text evidence="3">The sequence shown here is derived from an EMBL/GenBank/DDBJ whole genome shotgun (WGS) entry which is preliminary data.</text>
</comment>
<evidence type="ECO:0000313" key="3">
    <source>
        <dbReference type="EMBL" id="MFC3810154.1"/>
    </source>
</evidence>
<dbReference type="SUPFAM" id="SSF53623">
    <property type="entry name" value="MurD-like peptide ligases, catalytic domain"/>
    <property type="match status" value="1"/>
</dbReference>
<evidence type="ECO:0000259" key="2">
    <source>
        <dbReference type="Pfam" id="PF08245"/>
    </source>
</evidence>
<dbReference type="InterPro" id="IPR036615">
    <property type="entry name" value="Mur_ligase_C_dom_sf"/>
</dbReference>
<dbReference type="SUPFAM" id="SSF51984">
    <property type="entry name" value="MurCD N-terminal domain"/>
    <property type="match status" value="1"/>
</dbReference>
<keyword evidence="4" id="KW-1185">Reference proteome</keyword>
<dbReference type="Gene3D" id="3.90.190.20">
    <property type="entry name" value="Mur ligase, C-terminal domain"/>
    <property type="match status" value="1"/>
</dbReference>
<dbReference type="EMBL" id="JBHRYQ010000001">
    <property type="protein sequence ID" value="MFC3810154.1"/>
    <property type="molecule type" value="Genomic_DNA"/>
</dbReference>
<sequence length="491" mass="54873">MLNKQTKVHFIAVGGAVMHNLALALSKKGFLVTGSDDEIYEPAKTRLANAGILPAENGWFPEKITADLDAIILGMHAKKDNPELAKAIELGLKVYSFPEYVYEQTKNKQRVVIAGSHGKTSITSIILHVLAYYNRNFDYLVGAQIEGFDLMVKLTEDAPIVIIEGDEYLSSAIEMKSKFLFYHPHIMLLSGVAWDHFNVFPTFDKYVGAFEELADGMDKAGVIVFDETDDIVKVIGEKDRADIVKVPYAAHPYLVDNGKVFLKTKNGNVELKIFGEHNMKNLMGAKHILERLGITEEQFYEAIQTFKGASKRLETLGQNANTHIYRDFAHAPSKVGATTQATKELYGARKLVACYELHTFSSLNKDFLPQYDQKLQDADVAVVFYSPHTLKMKNMPEISEEEIVKYFGRSDLKVITDSEGLRKFLGEINWFQTNLLLMSSGTFGGTDLNTLSAEILALPVEETFPEIETAPKSKKWGGLLGNLKGKLKKDK</sequence>
<keyword evidence="3" id="KW-0436">Ligase</keyword>
<accession>A0ABV7YUB9</accession>
<evidence type="ECO:0000259" key="1">
    <source>
        <dbReference type="Pfam" id="PF01225"/>
    </source>
</evidence>
<feature type="domain" description="Mur ligase N-terminal catalytic" evidence="1">
    <location>
        <begin position="7"/>
        <end position="105"/>
    </location>
</feature>
<dbReference type="InterPro" id="IPR000713">
    <property type="entry name" value="Mur_ligase_N"/>
</dbReference>
<protein>
    <submittedName>
        <fullName evidence="3">UDP-N-acetylmuramate--L-alanine ligase</fullName>
        <ecNumber evidence="3">6.3.2.8</ecNumber>
    </submittedName>
</protein>
<dbReference type="Gene3D" id="3.40.1190.10">
    <property type="entry name" value="Mur-like, catalytic domain"/>
    <property type="match status" value="1"/>
</dbReference>
<dbReference type="InterPro" id="IPR036565">
    <property type="entry name" value="Mur-like_cat_sf"/>
</dbReference>
<dbReference type="PANTHER" id="PTHR43445:SF5">
    <property type="entry name" value="UDP-N-ACETYLMURAMATE--L-ALANYL-GAMMA-D-GLUTAMYL-MESO-2,6-DIAMINOHEPTANDIOATE LIGASE"/>
    <property type="match status" value="1"/>
</dbReference>
<dbReference type="InterPro" id="IPR013221">
    <property type="entry name" value="Mur_ligase_cen"/>
</dbReference>
<organism evidence="3 4">
    <name type="scientific">Lacihabitans lacunae</name>
    <dbReference type="NCBI Taxonomy" id="1028214"/>
    <lineage>
        <taxon>Bacteria</taxon>
        <taxon>Pseudomonadati</taxon>
        <taxon>Bacteroidota</taxon>
        <taxon>Cytophagia</taxon>
        <taxon>Cytophagales</taxon>
        <taxon>Leadbetterellaceae</taxon>
        <taxon>Lacihabitans</taxon>
    </lineage>
</organism>
<gene>
    <name evidence="3" type="primary">murC</name>
    <name evidence="3" type="ORF">ACFOOI_05780</name>
</gene>
<dbReference type="SUPFAM" id="SSF53244">
    <property type="entry name" value="MurD-like peptide ligases, peptide-binding domain"/>
    <property type="match status" value="1"/>
</dbReference>
<proteinExistence type="predicted"/>
<evidence type="ECO:0000313" key="4">
    <source>
        <dbReference type="Proteomes" id="UP001595616"/>
    </source>
</evidence>
<dbReference type="PANTHER" id="PTHR43445">
    <property type="entry name" value="UDP-N-ACETYLMURAMATE--L-ALANINE LIGASE-RELATED"/>
    <property type="match status" value="1"/>
</dbReference>
<dbReference type="Proteomes" id="UP001595616">
    <property type="component" value="Unassembled WGS sequence"/>
</dbReference>
<dbReference type="GO" id="GO:0008763">
    <property type="term" value="F:UDP-N-acetylmuramate-L-alanine ligase activity"/>
    <property type="evidence" value="ECO:0007669"/>
    <property type="project" value="UniProtKB-EC"/>
</dbReference>
<name>A0ABV7YUB9_9BACT</name>
<dbReference type="Gene3D" id="3.40.50.720">
    <property type="entry name" value="NAD(P)-binding Rossmann-like Domain"/>
    <property type="match status" value="1"/>
</dbReference>
<dbReference type="Pfam" id="PF08245">
    <property type="entry name" value="Mur_ligase_M"/>
    <property type="match status" value="1"/>
</dbReference>